<evidence type="ECO:0000259" key="10">
    <source>
        <dbReference type="PROSITE" id="PS50893"/>
    </source>
</evidence>
<evidence type="ECO:0000313" key="11">
    <source>
        <dbReference type="EMBL" id="OAF07212.1"/>
    </source>
</evidence>
<dbReference type="PIRSF" id="PIRSF039085">
    <property type="entry name" value="ABC_ATPase_HisP"/>
    <property type="match status" value="1"/>
</dbReference>
<feature type="domain" description="ABC transporter" evidence="10">
    <location>
        <begin position="5"/>
        <end position="239"/>
    </location>
</feature>
<dbReference type="GO" id="GO:0005524">
    <property type="term" value="F:ATP binding"/>
    <property type="evidence" value="ECO:0007669"/>
    <property type="project" value="UniProtKB-KW"/>
</dbReference>
<dbReference type="Gene3D" id="3.40.50.300">
    <property type="entry name" value="P-loop containing nucleotide triphosphate hydrolases"/>
    <property type="match status" value="1"/>
</dbReference>
<dbReference type="OrthoDB" id="9802264at2"/>
<name>A0A176YLS2_9BRAD</name>
<dbReference type="GO" id="GO:0005886">
    <property type="term" value="C:plasma membrane"/>
    <property type="evidence" value="ECO:0007669"/>
    <property type="project" value="UniProtKB-SubCell"/>
</dbReference>
<dbReference type="InterPro" id="IPR003593">
    <property type="entry name" value="AAA+_ATPase"/>
</dbReference>
<reference evidence="11 12" key="1">
    <citation type="submission" date="2016-03" db="EMBL/GenBank/DDBJ databases">
        <title>Draft Genome Sequence of the Strain BR 10245 (Bradyrhizobium sp.) isolated from nodules of Centrolobium paraense.</title>
        <authorList>
            <person name="Simoes-Araujo J.L.Sr."/>
            <person name="Barauna A.C."/>
            <person name="Silva K."/>
            <person name="Zilli J.E."/>
        </authorList>
    </citation>
    <scope>NUCLEOTIDE SEQUENCE [LARGE SCALE GENOMIC DNA]</scope>
    <source>
        <strain evidence="11 12">BR 10245</strain>
    </source>
</reference>
<evidence type="ECO:0000256" key="4">
    <source>
        <dbReference type="ARBA" id="ARBA00022475"/>
    </source>
</evidence>
<dbReference type="CDD" id="cd03262">
    <property type="entry name" value="ABC_HisP_GlnQ"/>
    <property type="match status" value="1"/>
</dbReference>
<dbReference type="EMBL" id="LUUB01000070">
    <property type="protein sequence ID" value="OAF07212.1"/>
    <property type="molecule type" value="Genomic_DNA"/>
</dbReference>
<dbReference type="RefSeq" id="WP_063702341.1">
    <property type="nucleotide sequence ID" value="NZ_LUUB01000070.1"/>
</dbReference>
<dbReference type="STRING" id="1505087.AYJ54_17955"/>
<proteinExistence type="inferred from homology"/>
<comment type="function">
    <text evidence="9">Involved in beta-(1--&gt;2)glucan export. Transmembrane domains (TMD) form a pore in the inner membrane and the ATP-binding domain (NBD) is responsible for energy generation.</text>
</comment>
<dbReference type="InterPro" id="IPR030679">
    <property type="entry name" value="ABC_ATPase_HisP-typ"/>
</dbReference>
<dbReference type="GO" id="GO:0016887">
    <property type="term" value="F:ATP hydrolysis activity"/>
    <property type="evidence" value="ECO:0007669"/>
    <property type="project" value="InterPro"/>
</dbReference>
<keyword evidence="5" id="KW-0547">Nucleotide-binding</keyword>
<dbReference type="PANTHER" id="PTHR43166:SF9">
    <property type="entry name" value="GLUTAMATE_ASPARTATE IMPORT ATP-BINDING PROTEIN GLTL"/>
    <property type="match status" value="1"/>
</dbReference>
<dbReference type="InterPro" id="IPR017871">
    <property type="entry name" value="ABC_transporter-like_CS"/>
</dbReference>
<dbReference type="PROSITE" id="PS50893">
    <property type="entry name" value="ABC_TRANSPORTER_2"/>
    <property type="match status" value="1"/>
</dbReference>
<keyword evidence="4" id="KW-1003">Cell membrane</keyword>
<sequence>MSPIVELKDVRKSFGDLEVLKGVTFDVNRGEVAAIIGQSGSGKSTALRCMDRLETIQGGSMLICGHELHDDDVDLKSLRRDVGIVFQSYNLFPHLTVAQNIMLAPRMVKGMKQRQAREIADTVIAKVGLREKMDCYPEQLSGGQQQRVAIARSLAMEPKLMLFDEVTSALDPQLTGEVLRVMEQLAADGMTMILVTHEMAFARKVADRVIYMRDGKVHEMGSSDILRTPATPELAAFVSESAEH</sequence>
<keyword evidence="6 11" id="KW-0067">ATP-binding</keyword>
<comment type="caution">
    <text evidence="11">The sequence shown here is derived from an EMBL/GenBank/DDBJ whole genome shotgun (WGS) entry which is preliminary data.</text>
</comment>
<keyword evidence="3" id="KW-0813">Transport</keyword>
<dbReference type="PROSITE" id="PS00211">
    <property type="entry name" value="ABC_TRANSPORTER_1"/>
    <property type="match status" value="1"/>
</dbReference>
<accession>A0A176YLS2</accession>
<evidence type="ECO:0000313" key="12">
    <source>
        <dbReference type="Proteomes" id="UP000076959"/>
    </source>
</evidence>
<dbReference type="Proteomes" id="UP000076959">
    <property type="component" value="Unassembled WGS sequence"/>
</dbReference>
<organism evidence="11 12">
    <name type="scientific">Bradyrhizobium centrolobii</name>
    <dbReference type="NCBI Taxonomy" id="1505087"/>
    <lineage>
        <taxon>Bacteria</taxon>
        <taxon>Pseudomonadati</taxon>
        <taxon>Pseudomonadota</taxon>
        <taxon>Alphaproteobacteria</taxon>
        <taxon>Hyphomicrobiales</taxon>
        <taxon>Nitrobacteraceae</taxon>
        <taxon>Bradyrhizobium</taxon>
    </lineage>
</organism>
<protein>
    <submittedName>
        <fullName evidence="11">Phosphate ABC transporter ATP-binding protein</fullName>
    </submittedName>
</protein>
<dbReference type="AlphaFoldDB" id="A0A176YLS2"/>
<keyword evidence="12" id="KW-1185">Reference proteome</keyword>
<keyword evidence="7" id="KW-0029">Amino-acid transport</keyword>
<dbReference type="Pfam" id="PF00005">
    <property type="entry name" value="ABC_tran"/>
    <property type="match status" value="1"/>
</dbReference>
<evidence type="ECO:0000256" key="9">
    <source>
        <dbReference type="ARBA" id="ARBA00024722"/>
    </source>
</evidence>
<dbReference type="SMART" id="SM00382">
    <property type="entry name" value="AAA"/>
    <property type="match status" value="1"/>
</dbReference>
<dbReference type="InterPro" id="IPR003439">
    <property type="entry name" value="ABC_transporter-like_ATP-bd"/>
</dbReference>
<comment type="subcellular location">
    <subcellularLocation>
        <location evidence="1">Cell membrane</location>
        <topology evidence="1">Peripheral membrane protein</topology>
    </subcellularLocation>
</comment>
<gene>
    <name evidence="11" type="ORF">AYJ54_17955</name>
</gene>
<dbReference type="InterPro" id="IPR050086">
    <property type="entry name" value="MetN_ABC_transporter-like"/>
</dbReference>
<evidence type="ECO:0000256" key="3">
    <source>
        <dbReference type="ARBA" id="ARBA00022448"/>
    </source>
</evidence>
<evidence type="ECO:0000256" key="8">
    <source>
        <dbReference type="ARBA" id="ARBA00023136"/>
    </source>
</evidence>
<evidence type="ECO:0000256" key="7">
    <source>
        <dbReference type="ARBA" id="ARBA00022970"/>
    </source>
</evidence>
<dbReference type="PANTHER" id="PTHR43166">
    <property type="entry name" value="AMINO ACID IMPORT ATP-BINDING PROTEIN"/>
    <property type="match status" value="1"/>
</dbReference>
<evidence type="ECO:0000256" key="5">
    <source>
        <dbReference type="ARBA" id="ARBA00022741"/>
    </source>
</evidence>
<evidence type="ECO:0000256" key="6">
    <source>
        <dbReference type="ARBA" id="ARBA00022840"/>
    </source>
</evidence>
<dbReference type="GO" id="GO:0015424">
    <property type="term" value="F:ABC-type amino acid transporter activity"/>
    <property type="evidence" value="ECO:0007669"/>
    <property type="project" value="InterPro"/>
</dbReference>
<keyword evidence="8" id="KW-0472">Membrane</keyword>
<comment type="similarity">
    <text evidence="2">Belongs to the ABC transporter superfamily.</text>
</comment>
<dbReference type="InterPro" id="IPR027417">
    <property type="entry name" value="P-loop_NTPase"/>
</dbReference>
<evidence type="ECO:0000256" key="2">
    <source>
        <dbReference type="ARBA" id="ARBA00005417"/>
    </source>
</evidence>
<evidence type="ECO:0000256" key="1">
    <source>
        <dbReference type="ARBA" id="ARBA00004202"/>
    </source>
</evidence>
<dbReference type="SUPFAM" id="SSF52540">
    <property type="entry name" value="P-loop containing nucleoside triphosphate hydrolases"/>
    <property type="match status" value="1"/>
</dbReference>